<dbReference type="InterPro" id="IPR038765">
    <property type="entry name" value="Papain-like_cys_pep_sf"/>
</dbReference>
<dbReference type="Pfam" id="PF08379">
    <property type="entry name" value="Bact_transglu_N"/>
    <property type="match status" value="1"/>
</dbReference>
<protein>
    <submittedName>
        <fullName evidence="2">Transglutaminase</fullName>
    </submittedName>
</protein>
<dbReference type="Pfam" id="PF01841">
    <property type="entry name" value="Transglut_core"/>
    <property type="match status" value="1"/>
</dbReference>
<dbReference type="RefSeq" id="WP_111546685.1">
    <property type="nucleotide sequence ID" value="NZ_MZXV01000051.1"/>
</dbReference>
<evidence type="ECO:0000313" key="3">
    <source>
        <dbReference type="Proteomes" id="UP000248616"/>
    </source>
</evidence>
<name>A0A2W7C0D7_9HYPH</name>
<accession>A0A2W7C0D7</accession>
<comment type="caution">
    <text evidence="2">The sequence shown here is derived from an EMBL/GenBank/DDBJ whole genome shotgun (WGS) entry which is preliminary data.</text>
</comment>
<evidence type="ECO:0000313" key="2">
    <source>
        <dbReference type="EMBL" id="PZV36367.1"/>
    </source>
</evidence>
<organism evidence="2 3">
    <name type="scientific">Mesorhizobium kowhaii</name>
    <dbReference type="NCBI Taxonomy" id="1300272"/>
    <lineage>
        <taxon>Bacteria</taxon>
        <taxon>Pseudomonadati</taxon>
        <taxon>Pseudomonadota</taxon>
        <taxon>Alphaproteobacteria</taxon>
        <taxon>Hyphomicrobiales</taxon>
        <taxon>Phyllobacteriaceae</taxon>
        <taxon>Mesorhizobium</taxon>
    </lineage>
</organism>
<dbReference type="EMBL" id="MZXV01000051">
    <property type="protein sequence ID" value="PZV36367.1"/>
    <property type="molecule type" value="Genomic_DNA"/>
</dbReference>
<proteinExistence type="predicted"/>
<dbReference type="Gene3D" id="3.10.620.30">
    <property type="match status" value="1"/>
</dbReference>
<dbReference type="SUPFAM" id="SSF54001">
    <property type="entry name" value="Cysteine proteinases"/>
    <property type="match status" value="1"/>
</dbReference>
<dbReference type="PANTHER" id="PTHR33490:SF1">
    <property type="entry name" value="SLL1233 PROTEIN"/>
    <property type="match status" value="1"/>
</dbReference>
<gene>
    <name evidence="2" type="ORF">B5V02_24115</name>
</gene>
<reference evidence="3" key="1">
    <citation type="submission" date="2017-03" db="EMBL/GenBank/DDBJ databases">
        <authorList>
            <person name="Safronova V.I."/>
            <person name="Sazanova A.L."/>
            <person name="Chirak E.R."/>
        </authorList>
    </citation>
    <scope>NUCLEOTIDE SEQUENCE [LARGE SCALE GENOMIC DNA]</scope>
    <source>
        <strain evidence="3">Ach-343</strain>
    </source>
</reference>
<dbReference type="Proteomes" id="UP000248616">
    <property type="component" value="Unassembled WGS sequence"/>
</dbReference>
<dbReference type="OrthoDB" id="9804023at2"/>
<keyword evidence="3" id="KW-1185">Reference proteome</keyword>
<dbReference type="InterPro" id="IPR002931">
    <property type="entry name" value="Transglutaminase-like"/>
</dbReference>
<evidence type="ECO:0000259" key="1">
    <source>
        <dbReference type="SMART" id="SM00460"/>
    </source>
</evidence>
<dbReference type="AlphaFoldDB" id="A0A2W7C0D7"/>
<dbReference type="SMART" id="SM00460">
    <property type="entry name" value="TGc"/>
    <property type="match status" value="1"/>
</dbReference>
<dbReference type="InterPro" id="IPR013589">
    <property type="entry name" value="Bac_transglu_N"/>
</dbReference>
<feature type="domain" description="Transglutaminase-like" evidence="1">
    <location>
        <begin position="175"/>
        <end position="244"/>
    </location>
</feature>
<sequence>MPIFSVRHSTVYQYSRPVRFGEHRLMFRPRDSFDQRLLDHALVVVPEPKEVRWIHDVFGNCVAVIDFAESAKKLHFETAIRLDHTPQLTPDFRIDEAALSYPFSYEPDEALDLSQTIERQHPDEGDEIGKWARQFLSAAGQTETGKLLMTLCYAIHESFVYSRRTEPGTQPPLITLHLRRGTCRDFALFMMEAVRSLGFAARFVTGYVYVPTRDSADVRGGGSTHAWCQVYLPGAGWVEFDPTNGIVGNRELIRVAVARHPRQAIPLSGSYSGPASSFLGMHVEVKVTKEKEQTEVATL</sequence>
<dbReference type="PANTHER" id="PTHR33490">
    <property type="entry name" value="BLR5614 PROTEIN-RELATED"/>
    <property type="match status" value="1"/>
</dbReference>